<dbReference type="InterPro" id="IPR011051">
    <property type="entry name" value="RmlC_Cupin_sf"/>
</dbReference>
<dbReference type="InterPro" id="IPR050807">
    <property type="entry name" value="TransReg_Diox_bact_type"/>
</dbReference>
<dbReference type="EMBL" id="FNCF01000008">
    <property type="protein sequence ID" value="SDH07042.1"/>
    <property type="molecule type" value="Genomic_DNA"/>
</dbReference>
<dbReference type="Pfam" id="PF07883">
    <property type="entry name" value="Cupin_2"/>
    <property type="match status" value="1"/>
</dbReference>
<dbReference type="SMART" id="SM00530">
    <property type="entry name" value="HTH_XRE"/>
    <property type="match status" value="1"/>
</dbReference>
<dbReference type="Gene3D" id="2.60.120.10">
    <property type="entry name" value="Jelly Rolls"/>
    <property type="match status" value="1"/>
</dbReference>
<proteinExistence type="predicted"/>
<dbReference type="PANTHER" id="PTHR46797:SF1">
    <property type="entry name" value="METHYLPHOSPHONATE SYNTHASE"/>
    <property type="match status" value="1"/>
</dbReference>
<evidence type="ECO:0000313" key="3">
    <source>
        <dbReference type="EMBL" id="SDH07042.1"/>
    </source>
</evidence>
<dbReference type="PROSITE" id="PS50943">
    <property type="entry name" value="HTH_CROC1"/>
    <property type="match status" value="1"/>
</dbReference>
<evidence type="ECO:0000259" key="2">
    <source>
        <dbReference type="PROSITE" id="PS50943"/>
    </source>
</evidence>
<protein>
    <submittedName>
        <fullName evidence="3">Transcriptional regulator, XRE family with cupin sensor</fullName>
    </submittedName>
</protein>
<dbReference type="InterPro" id="IPR001387">
    <property type="entry name" value="Cro/C1-type_HTH"/>
</dbReference>
<dbReference type="GO" id="GO:0003700">
    <property type="term" value="F:DNA-binding transcription factor activity"/>
    <property type="evidence" value="ECO:0007669"/>
    <property type="project" value="TreeGrafter"/>
</dbReference>
<evidence type="ECO:0000256" key="1">
    <source>
        <dbReference type="ARBA" id="ARBA00023125"/>
    </source>
</evidence>
<accession>A0A1G7ZE67</accession>
<dbReference type="PANTHER" id="PTHR46797">
    <property type="entry name" value="HTH-TYPE TRANSCRIPTIONAL REGULATOR"/>
    <property type="match status" value="1"/>
</dbReference>
<reference evidence="4" key="1">
    <citation type="submission" date="2016-10" db="EMBL/GenBank/DDBJ databases">
        <authorList>
            <person name="Varghese N."/>
            <person name="Submissions S."/>
        </authorList>
    </citation>
    <scope>NUCLEOTIDE SEQUENCE [LARGE SCALE GENOMIC DNA]</scope>
    <source>
        <strain evidence="4">DSM 44526</strain>
    </source>
</reference>
<sequence length="215" mass="22807">MQVDQRGPLVPLPRLTGEDAAVAAPHPAPSGEPLRIGAKLRATRRAQGLTIDQLAEATALTKGFISRVERDETSPSVASLVTLCQVLSLPVGALFDDPVQRVVPLADAPLINMGGSGAVERLLTPRAESRVQLLRSTLQPGASGGSQLYTINCEVESVHVLRGRVTLRFASESVELAEGDTLTFSGRDPHTWSNPADVESEIMWTIVPAAWSGSA</sequence>
<dbReference type="InterPro" id="IPR013096">
    <property type="entry name" value="Cupin_2"/>
</dbReference>
<name>A0A1G7ZE67_9ACTN</name>
<evidence type="ECO:0000313" key="4">
    <source>
        <dbReference type="Proteomes" id="UP000198863"/>
    </source>
</evidence>
<dbReference type="InterPro" id="IPR014710">
    <property type="entry name" value="RmlC-like_jellyroll"/>
</dbReference>
<dbReference type="AlphaFoldDB" id="A0A1G7ZE67"/>
<gene>
    <name evidence="3" type="ORF">SAMN05660324_4248</name>
</gene>
<dbReference type="GO" id="GO:0005829">
    <property type="term" value="C:cytosol"/>
    <property type="evidence" value="ECO:0007669"/>
    <property type="project" value="TreeGrafter"/>
</dbReference>
<organism evidence="3 4">
    <name type="scientific">Klenkia brasiliensis</name>
    <dbReference type="NCBI Taxonomy" id="333142"/>
    <lineage>
        <taxon>Bacteria</taxon>
        <taxon>Bacillati</taxon>
        <taxon>Actinomycetota</taxon>
        <taxon>Actinomycetes</taxon>
        <taxon>Geodermatophilales</taxon>
        <taxon>Geodermatophilaceae</taxon>
        <taxon>Klenkia</taxon>
    </lineage>
</organism>
<dbReference type="SUPFAM" id="SSF51182">
    <property type="entry name" value="RmlC-like cupins"/>
    <property type="match status" value="1"/>
</dbReference>
<feature type="domain" description="HTH cro/C1-type" evidence="2">
    <location>
        <begin position="40"/>
        <end position="94"/>
    </location>
</feature>
<dbReference type="CDD" id="cd00093">
    <property type="entry name" value="HTH_XRE"/>
    <property type="match status" value="1"/>
</dbReference>
<dbReference type="Gene3D" id="1.10.260.40">
    <property type="entry name" value="lambda repressor-like DNA-binding domains"/>
    <property type="match status" value="1"/>
</dbReference>
<keyword evidence="1" id="KW-0238">DNA-binding</keyword>
<dbReference type="SUPFAM" id="SSF47413">
    <property type="entry name" value="lambda repressor-like DNA-binding domains"/>
    <property type="match status" value="1"/>
</dbReference>
<dbReference type="InterPro" id="IPR010982">
    <property type="entry name" value="Lambda_DNA-bd_dom_sf"/>
</dbReference>
<keyword evidence="4" id="KW-1185">Reference proteome</keyword>
<dbReference type="GO" id="GO:0003677">
    <property type="term" value="F:DNA binding"/>
    <property type="evidence" value="ECO:0007669"/>
    <property type="project" value="UniProtKB-KW"/>
</dbReference>
<dbReference type="Proteomes" id="UP000198863">
    <property type="component" value="Unassembled WGS sequence"/>
</dbReference>
<dbReference type="CDD" id="cd02209">
    <property type="entry name" value="cupin_XRE_C"/>
    <property type="match status" value="1"/>
</dbReference>
<dbReference type="Pfam" id="PF13560">
    <property type="entry name" value="HTH_31"/>
    <property type="match status" value="1"/>
</dbReference>